<dbReference type="Pfam" id="PF04883">
    <property type="entry name" value="HK97-gp10_like"/>
    <property type="match status" value="1"/>
</dbReference>
<proteinExistence type="predicted"/>
<dbReference type="NCBIfam" id="TIGR01725">
    <property type="entry name" value="phge_HK97_gp10"/>
    <property type="match status" value="1"/>
</dbReference>
<sequence length="149" mass="16525">MVDMSIDFGGLLDINKELDLLSKAESNKVLRQATYAAASILRDEARVKAPKRTGKLAKNIVVSNQRNRKQGEVSSGVYVRGTNKDGTNSDNRMKAVHPNNAYYWRFLENGTAKMPPQPFIRPAFDGKADEAAAFAISKLNQAIDEVLRK</sequence>
<evidence type="ECO:0000313" key="2">
    <source>
        <dbReference type="EMBL" id="UNH31858.1"/>
    </source>
</evidence>
<dbReference type="AlphaFoldDB" id="A0A9Q8Q551"/>
<organism evidence="2 3">
    <name type="scientific">Moellerella wisconsensis</name>
    <dbReference type="NCBI Taxonomy" id="158849"/>
    <lineage>
        <taxon>Bacteria</taxon>
        <taxon>Pseudomonadati</taxon>
        <taxon>Pseudomonadota</taxon>
        <taxon>Gammaproteobacteria</taxon>
        <taxon>Enterobacterales</taxon>
        <taxon>Morganellaceae</taxon>
        <taxon>Moellerella</taxon>
    </lineage>
</organism>
<name>A0A9Q8Q551_9GAMM</name>
<gene>
    <name evidence="2" type="ORF">MNY72_06100</name>
</gene>
<protein>
    <submittedName>
        <fullName evidence="2">HK97 gp10 family phage protein</fullName>
    </submittedName>
</protein>
<dbReference type="InterPro" id="IPR010064">
    <property type="entry name" value="HK97-gp10_tail"/>
</dbReference>
<feature type="region of interest" description="Disordered" evidence="1">
    <location>
        <begin position="67"/>
        <end position="93"/>
    </location>
</feature>
<evidence type="ECO:0000313" key="3">
    <source>
        <dbReference type="Proteomes" id="UP000829116"/>
    </source>
</evidence>
<dbReference type="RefSeq" id="WP_241542719.1">
    <property type="nucleotide sequence ID" value="NZ_CAWQWL010000001.1"/>
</dbReference>
<dbReference type="EMBL" id="CP093245">
    <property type="protein sequence ID" value="UNH31858.1"/>
    <property type="molecule type" value="Genomic_DNA"/>
</dbReference>
<reference evidence="2" key="1">
    <citation type="submission" date="2022-03" db="EMBL/GenBank/DDBJ databases">
        <title>ESBL-producing Moellerella wisconsensis and Escherichia marmotae isolated from wild game meat.</title>
        <authorList>
            <person name="Biggel M."/>
        </authorList>
    </citation>
    <scope>NUCLEOTIDE SEQUENCE</scope>
    <source>
        <strain evidence="2">W51</strain>
    </source>
</reference>
<evidence type="ECO:0000256" key="1">
    <source>
        <dbReference type="SAM" id="MobiDB-lite"/>
    </source>
</evidence>
<accession>A0A9Q8Q551</accession>
<dbReference type="Proteomes" id="UP000829116">
    <property type="component" value="Chromosome"/>
</dbReference>